<accession>A0ABM1V6L2</accession>
<keyword evidence="2" id="KW-1185">Reference proteome</keyword>
<proteinExistence type="predicted"/>
<dbReference type="PANTHER" id="PTHR37616">
    <property type="entry name" value="BZIP TRANSCRIPTION FACTOR 60-LIKE"/>
    <property type="match status" value="1"/>
</dbReference>
<reference evidence="3" key="2">
    <citation type="submission" date="2025-08" db="UniProtKB">
        <authorList>
            <consortium name="RefSeq"/>
        </authorList>
    </citation>
    <scope>IDENTIFICATION</scope>
</reference>
<dbReference type="GeneID" id="107013207"/>
<evidence type="ECO:0000313" key="2">
    <source>
        <dbReference type="Proteomes" id="UP000694930"/>
    </source>
</evidence>
<protein>
    <submittedName>
        <fullName evidence="3">BZIP transcription factor 17-like</fullName>
    </submittedName>
</protein>
<sequence length="161" mass="18039">MGDPSPANNAKNYEDKKKITRLIRNRRSAHLSRQKIIMLRKKVEKKKSEVKTKKVPSISFFGVLLFLMFFGGFVSFLNGRYQGESNQQNTNEGADAFIYVDSGTAPLAASLYVPRNATLGKIYGNLIIVYVLASEKVMTSHGEVLIRKNGEAGIAKYFSHF</sequence>
<evidence type="ECO:0000313" key="3">
    <source>
        <dbReference type="RefSeq" id="XP_027771380.1"/>
    </source>
</evidence>
<organism evidence="2 3">
    <name type="scientific">Solanum pennellii</name>
    <name type="common">Tomato</name>
    <name type="synonym">Lycopersicon pennellii</name>
    <dbReference type="NCBI Taxonomy" id="28526"/>
    <lineage>
        <taxon>Eukaryota</taxon>
        <taxon>Viridiplantae</taxon>
        <taxon>Streptophyta</taxon>
        <taxon>Embryophyta</taxon>
        <taxon>Tracheophyta</taxon>
        <taxon>Spermatophyta</taxon>
        <taxon>Magnoliopsida</taxon>
        <taxon>eudicotyledons</taxon>
        <taxon>Gunneridae</taxon>
        <taxon>Pentapetalae</taxon>
        <taxon>asterids</taxon>
        <taxon>lamiids</taxon>
        <taxon>Solanales</taxon>
        <taxon>Solanaceae</taxon>
        <taxon>Solanoideae</taxon>
        <taxon>Solaneae</taxon>
        <taxon>Solanum</taxon>
        <taxon>Solanum subgen. Lycopersicon</taxon>
    </lineage>
</organism>
<dbReference type="PANTHER" id="PTHR37616:SF3">
    <property type="entry name" value="BZIP DOMAIN-CONTAINING PROTEIN"/>
    <property type="match status" value="1"/>
</dbReference>
<feature type="transmembrane region" description="Helical" evidence="1">
    <location>
        <begin position="55"/>
        <end position="77"/>
    </location>
</feature>
<dbReference type="RefSeq" id="XP_027771380.1">
    <property type="nucleotide sequence ID" value="XM_027915579.1"/>
</dbReference>
<gene>
    <name evidence="3" type="primary">LOC107013207</name>
</gene>
<keyword evidence="1" id="KW-1133">Transmembrane helix</keyword>
<name>A0ABM1V6L2_SOLPN</name>
<keyword evidence="1" id="KW-0812">Transmembrane</keyword>
<dbReference type="Proteomes" id="UP000694930">
    <property type="component" value="Chromosome 3"/>
</dbReference>
<evidence type="ECO:0000256" key="1">
    <source>
        <dbReference type="SAM" id="Phobius"/>
    </source>
</evidence>
<keyword evidence="1" id="KW-0472">Membrane</keyword>
<reference evidence="2" key="1">
    <citation type="journal article" date="2014" name="Nat. Genet.">
        <title>The genome of the stress-tolerant wild tomato species Solanum pennellii.</title>
        <authorList>
            <person name="Bolger A."/>
            <person name="Scossa F."/>
            <person name="Bolger M.E."/>
            <person name="Lanz C."/>
            <person name="Maumus F."/>
            <person name="Tohge T."/>
            <person name="Quesneville H."/>
            <person name="Alseekh S."/>
            <person name="Sorensen I."/>
            <person name="Lichtenstein G."/>
            <person name="Fich E.A."/>
            <person name="Conte M."/>
            <person name="Keller H."/>
            <person name="Schneeberger K."/>
            <person name="Schwacke R."/>
            <person name="Ofner I."/>
            <person name="Vrebalov J."/>
            <person name="Xu Y."/>
            <person name="Osorio S."/>
            <person name="Aflitos S.A."/>
            <person name="Schijlen E."/>
            <person name="Jimenez-Gomez J.M."/>
            <person name="Ryngajllo M."/>
            <person name="Kimura S."/>
            <person name="Kumar R."/>
            <person name="Koenig D."/>
            <person name="Headland L.R."/>
            <person name="Maloof J.N."/>
            <person name="Sinha N."/>
            <person name="van Ham R.C."/>
            <person name="Lankhorst R.K."/>
            <person name="Mao L."/>
            <person name="Vogel A."/>
            <person name="Arsova B."/>
            <person name="Panstruga R."/>
            <person name="Fei Z."/>
            <person name="Rose J.K."/>
            <person name="Zamir D."/>
            <person name="Carrari F."/>
            <person name="Giovannoni J.J."/>
            <person name="Weigel D."/>
            <person name="Usadel B."/>
            <person name="Fernie A.R."/>
        </authorList>
    </citation>
    <scope>NUCLEOTIDE SEQUENCE [LARGE SCALE GENOMIC DNA]</scope>
    <source>
        <strain evidence="2">cv. LA0716</strain>
    </source>
</reference>